<evidence type="ECO:0000256" key="3">
    <source>
        <dbReference type="ARBA" id="ARBA00012239"/>
    </source>
</evidence>
<dbReference type="Gene3D" id="3.90.1150.10">
    <property type="entry name" value="Aspartate Aminotransferase, domain 1"/>
    <property type="match status" value="1"/>
</dbReference>
<evidence type="ECO:0000256" key="7">
    <source>
        <dbReference type="ARBA" id="ARBA00023004"/>
    </source>
</evidence>
<evidence type="ECO:0000259" key="11">
    <source>
        <dbReference type="Pfam" id="PF00266"/>
    </source>
</evidence>
<comment type="catalytic activity">
    <reaction evidence="9">
        <text>(sulfur carrier)-H + L-cysteine = (sulfur carrier)-SH + L-alanine</text>
        <dbReference type="Rhea" id="RHEA:43892"/>
        <dbReference type="Rhea" id="RHEA-COMP:14737"/>
        <dbReference type="Rhea" id="RHEA-COMP:14739"/>
        <dbReference type="ChEBI" id="CHEBI:29917"/>
        <dbReference type="ChEBI" id="CHEBI:35235"/>
        <dbReference type="ChEBI" id="CHEBI:57972"/>
        <dbReference type="ChEBI" id="CHEBI:64428"/>
        <dbReference type="EC" id="2.8.1.7"/>
    </reaction>
</comment>
<evidence type="ECO:0000256" key="4">
    <source>
        <dbReference type="ARBA" id="ARBA00022679"/>
    </source>
</evidence>
<dbReference type="Gene3D" id="1.10.260.50">
    <property type="match status" value="1"/>
</dbReference>
<dbReference type="Pfam" id="PF00266">
    <property type="entry name" value="Aminotran_5"/>
    <property type="match status" value="1"/>
</dbReference>
<accession>A0A1F7FCF5</accession>
<keyword evidence="7" id="KW-0408">Iron</keyword>
<dbReference type="PROSITE" id="PS00595">
    <property type="entry name" value="AA_TRANSFER_CLASS_5"/>
    <property type="match status" value="1"/>
</dbReference>
<dbReference type="Proteomes" id="UP000179243">
    <property type="component" value="Unassembled WGS sequence"/>
</dbReference>
<comment type="similarity">
    <text evidence="2">Belongs to the class-V pyridoxal-phosphate-dependent aminotransferase family. NifS/IscS subfamily.</text>
</comment>
<dbReference type="FunFam" id="3.40.640.10:FF:000084">
    <property type="entry name" value="IscS-like cysteine desulfurase"/>
    <property type="match status" value="1"/>
</dbReference>
<keyword evidence="4" id="KW-0808">Transferase</keyword>
<evidence type="ECO:0000256" key="1">
    <source>
        <dbReference type="ARBA" id="ARBA00001933"/>
    </source>
</evidence>
<dbReference type="InterPro" id="IPR015422">
    <property type="entry name" value="PyrdxlP-dep_Trfase_small"/>
</dbReference>
<evidence type="ECO:0000313" key="12">
    <source>
        <dbReference type="EMBL" id="OGK04291.1"/>
    </source>
</evidence>
<keyword evidence="6" id="KW-0663">Pyridoxal phosphate</keyword>
<dbReference type="EC" id="2.8.1.7" evidence="3"/>
<proteinExistence type="inferred from homology"/>
<dbReference type="InterPro" id="IPR015424">
    <property type="entry name" value="PyrdxlP-dep_Trfase"/>
</dbReference>
<dbReference type="EMBL" id="MFYX01000074">
    <property type="protein sequence ID" value="OGK04291.1"/>
    <property type="molecule type" value="Genomic_DNA"/>
</dbReference>
<evidence type="ECO:0000256" key="6">
    <source>
        <dbReference type="ARBA" id="ARBA00022898"/>
    </source>
</evidence>
<organism evidence="12 13">
    <name type="scientific">Candidatus Raymondbacteria bacterium RIFOXYD12_FULL_49_13</name>
    <dbReference type="NCBI Taxonomy" id="1817890"/>
    <lineage>
        <taxon>Bacteria</taxon>
        <taxon>Raymondiibacteriota</taxon>
    </lineage>
</organism>
<dbReference type="PIRSF" id="PIRSF005572">
    <property type="entry name" value="NifS"/>
    <property type="match status" value="1"/>
</dbReference>
<evidence type="ECO:0000256" key="8">
    <source>
        <dbReference type="ARBA" id="ARBA00023014"/>
    </source>
</evidence>
<dbReference type="GO" id="GO:0031071">
    <property type="term" value="F:cysteine desulfurase activity"/>
    <property type="evidence" value="ECO:0007669"/>
    <property type="project" value="UniProtKB-EC"/>
</dbReference>
<sequence>MKQERIYLDNNATTMVAPEARDAMLPFLGEKYGNPSSLHAFGGEIRHHLAEAHDHVYDLIDALDQDDVVINSCATEGNNTVLQGVYHTVVRNNAKNHIITSNVEHPSVLNTCKFLETLGVQVTYLPVNKEGIVTAEQVANAIIDRTALVSIMWANNETGAVFPVEAIAQAAKARGVLFHTDATQVIGKLPVSVRDRSIDFLTLSGHKFHAPKGVGALFVKAGVRLPPLLFGGEQMGGLRGGTHDVHNMIGLGMAALLAKKGITDEQTRIRALRDKLESTVLREISDTGVNGGTQHRTPNTANIWFKGVEGEAVLWDLNEHGIAASTGSACASGNEKASYVLLALGIGPEIAHSSIRFSLSRYTTEAEIDTALETIRTVIERLRNISFTYKKG</sequence>
<dbReference type="InterPro" id="IPR020578">
    <property type="entry name" value="Aminotrans_V_PyrdxlP_BS"/>
</dbReference>
<keyword evidence="8" id="KW-0411">Iron-sulfur</keyword>
<dbReference type="SUPFAM" id="SSF53383">
    <property type="entry name" value="PLP-dependent transferases"/>
    <property type="match status" value="1"/>
</dbReference>
<comment type="caution">
    <text evidence="12">The sequence shown here is derived from an EMBL/GenBank/DDBJ whole genome shotgun (WGS) entry which is preliminary data.</text>
</comment>
<evidence type="ECO:0000256" key="9">
    <source>
        <dbReference type="ARBA" id="ARBA00050776"/>
    </source>
</evidence>
<dbReference type="InterPro" id="IPR015421">
    <property type="entry name" value="PyrdxlP-dep_Trfase_major"/>
</dbReference>
<dbReference type="PANTHER" id="PTHR11601:SF34">
    <property type="entry name" value="CYSTEINE DESULFURASE"/>
    <property type="match status" value="1"/>
</dbReference>
<dbReference type="GO" id="GO:0046872">
    <property type="term" value="F:metal ion binding"/>
    <property type="evidence" value="ECO:0007669"/>
    <property type="project" value="UniProtKB-KW"/>
</dbReference>
<keyword evidence="5" id="KW-0479">Metal-binding</keyword>
<evidence type="ECO:0000256" key="10">
    <source>
        <dbReference type="RuleBase" id="RU004504"/>
    </source>
</evidence>
<evidence type="ECO:0000256" key="5">
    <source>
        <dbReference type="ARBA" id="ARBA00022723"/>
    </source>
</evidence>
<name>A0A1F7FCF5_UNCRA</name>
<feature type="domain" description="Aminotransferase class V" evidence="11">
    <location>
        <begin position="6"/>
        <end position="369"/>
    </location>
</feature>
<protein>
    <recommendedName>
        <fullName evidence="3">cysteine desulfurase</fullName>
        <ecNumber evidence="3">2.8.1.7</ecNumber>
    </recommendedName>
</protein>
<dbReference type="PANTHER" id="PTHR11601">
    <property type="entry name" value="CYSTEINE DESULFURYLASE FAMILY MEMBER"/>
    <property type="match status" value="1"/>
</dbReference>
<dbReference type="Gene3D" id="3.40.640.10">
    <property type="entry name" value="Type I PLP-dependent aspartate aminotransferase-like (Major domain)"/>
    <property type="match status" value="1"/>
</dbReference>
<dbReference type="InterPro" id="IPR000192">
    <property type="entry name" value="Aminotrans_V_dom"/>
</dbReference>
<dbReference type="AlphaFoldDB" id="A0A1F7FCF5"/>
<evidence type="ECO:0000256" key="2">
    <source>
        <dbReference type="ARBA" id="ARBA00006490"/>
    </source>
</evidence>
<reference evidence="12 13" key="1">
    <citation type="journal article" date="2016" name="Nat. Commun.">
        <title>Thousands of microbial genomes shed light on interconnected biogeochemical processes in an aquifer system.</title>
        <authorList>
            <person name="Anantharaman K."/>
            <person name="Brown C.T."/>
            <person name="Hug L.A."/>
            <person name="Sharon I."/>
            <person name="Castelle C.J."/>
            <person name="Probst A.J."/>
            <person name="Thomas B.C."/>
            <person name="Singh A."/>
            <person name="Wilkins M.J."/>
            <person name="Karaoz U."/>
            <person name="Brodie E.L."/>
            <person name="Williams K.H."/>
            <person name="Hubbard S.S."/>
            <person name="Banfield J.F."/>
        </authorList>
    </citation>
    <scope>NUCLEOTIDE SEQUENCE [LARGE SCALE GENOMIC DNA]</scope>
</reference>
<dbReference type="GO" id="GO:0051536">
    <property type="term" value="F:iron-sulfur cluster binding"/>
    <property type="evidence" value="ECO:0007669"/>
    <property type="project" value="UniProtKB-KW"/>
</dbReference>
<comment type="cofactor">
    <cofactor evidence="1 10">
        <name>pyridoxal 5'-phosphate</name>
        <dbReference type="ChEBI" id="CHEBI:597326"/>
    </cofactor>
</comment>
<gene>
    <name evidence="12" type="ORF">A2519_18195</name>
</gene>
<evidence type="ECO:0000313" key="13">
    <source>
        <dbReference type="Proteomes" id="UP000179243"/>
    </source>
</evidence>
<dbReference type="InterPro" id="IPR016454">
    <property type="entry name" value="Cysteine_dSase"/>
</dbReference>